<dbReference type="SUPFAM" id="SSF53092">
    <property type="entry name" value="Creatinase/prolidase N-terminal domain"/>
    <property type="match status" value="2"/>
</dbReference>
<evidence type="ECO:0000256" key="4">
    <source>
        <dbReference type="SAM" id="MobiDB-lite"/>
    </source>
</evidence>
<dbReference type="InterPro" id="IPR050422">
    <property type="entry name" value="X-Pro_aminopeptidase_P"/>
</dbReference>
<evidence type="ECO:0000256" key="2">
    <source>
        <dbReference type="ARBA" id="ARBA00022723"/>
    </source>
</evidence>
<comment type="similarity">
    <text evidence="1">Belongs to the peptidase M24B family.</text>
</comment>
<dbReference type="Pfam" id="PF16189">
    <property type="entry name" value="Creatinase_N_2"/>
    <property type="match status" value="1"/>
</dbReference>
<feature type="domain" description="Peptidase M24" evidence="5">
    <location>
        <begin position="335"/>
        <end position="550"/>
    </location>
</feature>
<comment type="caution">
    <text evidence="8">The sequence shown here is derived from an EMBL/GenBank/DDBJ whole genome shotgun (WGS) entry which is preliminary data.</text>
</comment>
<evidence type="ECO:0000313" key="9">
    <source>
        <dbReference type="Proteomes" id="UP001368500"/>
    </source>
</evidence>
<sequence length="631" mass="67905">MTHPALPATAVPSPDDREAAPAQAHPVPARLLRVRAALARCGAQALLVPSADPHLSEYLPLRWQGRAWLSGFTGSMGTLVVTTDRAVLFADSRYWEQAETQLAGSGIALEKIPTGAATHHITWLARELPAGSTVAVDGQVLGLAGGQALRRALQARDITLRTDLDLFDATVWPDRPDLPAAPVYEHTATWTDRSRADRLATVRAAMAAHGASHHLVSTLDDVAWITNLRGADVTFNPVFLAHLLLSAREATLFVGAGKIDAALAAALAADGLRLADYAQAGDALAALPATSTLLVDPRRITWGLRERVAEGVAVVEAINPSTLEKSRKTAHEQACLREAMAHDGAAMCRFYARFEADLAAGVRHSELSVDEHLSAERAKLPGYRDLSFDTIAGYQANGALPHYRAEPHAFRWLDGAGLLLIDSGGQYLGGTTDITRVWPIGGAPTAAQRRDYTRVLQGMMNLSRAVFPEGTPGPMLDALARAPLWADGLDYGHGTGHGVGYFLNVHEGPQSISKTVPEPQMALRAGMVTSNEPGLYRPGQWGIRIENLLLTVPQPTPEDERFGAMLAFETLTLCPIDTRLVEPTLLRPDETAWLDAYHATVRERLAPLLQAPADAAALAWLDARTQPLDRP</sequence>
<dbReference type="PANTHER" id="PTHR43763:SF6">
    <property type="entry name" value="XAA-PRO AMINOPEPTIDASE 1"/>
    <property type="match status" value="1"/>
</dbReference>
<keyword evidence="3 8" id="KW-0378">Hydrolase</keyword>
<feature type="region of interest" description="Disordered" evidence="4">
    <location>
        <begin position="1"/>
        <end position="24"/>
    </location>
</feature>
<keyword evidence="2" id="KW-0479">Metal-binding</keyword>
<dbReference type="EMBL" id="JBBUTF010000007">
    <property type="protein sequence ID" value="MEK8026128.1"/>
    <property type="molecule type" value="Genomic_DNA"/>
</dbReference>
<evidence type="ECO:0000256" key="3">
    <source>
        <dbReference type="ARBA" id="ARBA00022801"/>
    </source>
</evidence>
<protein>
    <submittedName>
        <fullName evidence="8">Aminopeptidase P family protein</fullName>
        <ecNumber evidence="8">3.4.11.-</ecNumber>
    </submittedName>
</protein>
<dbReference type="RefSeq" id="WP_341373911.1">
    <property type="nucleotide sequence ID" value="NZ_JBBUTF010000007.1"/>
</dbReference>
<dbReference type="InterPro" id="IPR036005">
    <property type="entry name" value="Creatinase/aminopeptidase-like"/>
</dbReference>
<evidence type="ECO:0000259" key="7">
    <source>
        <dbReference type="Pfam" id="PF16188"/>
    </source>
</evidence>
<dbReference type="SUPFAM" id="SSF55920">
    <property type="entry name" value="Creatinase/aminopeptidase"/>
    <property type="match status" value="1"/>
</dbReference>
<gene>
    <name evidence="8" type="ORF">AACH11_09175</name>
</gene>
<keyword evidence="8" id="KW-0031">Aminopeptidase</keyword>
<organism evidence="8 9">
    <name type="scientific">Pseudaquabacterium rugosum</name>
    <dbReference type="NCBI Taxonomy" id="2984194"/>
    <lineage>
        <taxon>Bacteria</taxon>
        <taxon>Pseudomonadati</taxon>
        <taxon>Pseudomonadota</taxon>
        <taxon>Betaproteobacteria</taxon>
        <taxon>Burkholderiales</taxon>
        <taxon>Sphaerotilaceae</taxon>
        <taxon>Pseudaquabacterium</taxon>
    </lineage>
</organism>
<dbReference type="Gene3D" id="3.90.230.10">
    <property type="entry name" value="Creatinase/methionine aminopeptidase superfamily"/>
    <property type="match status" value="1"/>
</dbReference>
<dbReference type="InterPro" id="IPR000587">
    <property type="entry name" value="Creatinase_N"/>
</dbReference>
<reference evidence="8 9" key="1">
    <citation type="submission" date="2024-04" db="EMBL/GenBank/DDBJ databases">
        <title>Novel species of the genus Ideonella isolated from streams.</title>
        <authorList>
            <person name="Lu H."/>
        </authorList>
    </citation>
    <scope>NUCLEOTIDE SEQUENCE [LARGE SCALE GENOMIC DNA]</scope>
    <source>
        <strain evidence="8 9">BYS139W</strain>
    </source>
</reference>
<feature type="domain" description="Peptidase M24 C-terminal" evidence="7">
    <location>
        <begin position="565"/>
        <end position="628"/>
    </location>
</feature>
<dbReference type="PANTHER" id="PTHR43763">
    <property type="entry name" value="XAA-PRO AMINOPEPTIDASE 1"/>
    <property type="match status" value="1"/>
</dbReference>
<dbReference type="CDD" id="cd01085">
    <property type="entry name" value="APP"/>
    <property type="match status" value="1"/>
</dbReference>
<keyword evidence="8" id="KW-0645">Protease</keyword>
<dbReference type="Pfam" id="PF16188">
    <property type="entry name" value="Peptidase_M24_C"/>
    <property type="match status" value="1"/>
</dbReference>
<dbReference type="InterPro" id="IPR033740">
    <property type="entry name" value="Pept_M24B"/>
</dbReference>
<proteinExistence type="inferred from homology"/>
<dbReference type="Pfam" id="PF01321">
    <property type="entry name" value="Creatinase_N"/>
    <property type="match status" value="1"/>
</dbReference>
<evidence type="ECO:0000259" key="5">
    <source>
        <dbReference type="Pfam" id="PF00557"/>
    </source>
</evidence>
<feature type="domain" description="Creatinase N-terminal" evidence="6">
    <location>
        <begin position="30"/>
        <end position="155"/>
    </location>
</feature>
<evidence type="ECO:0000256" key="1">
    <source>
        <dbReference type="ARBA" id="ARBA00008766"/>
    </source>
</evidence>
<dbReference type="InterPro" id="IPR032416">
    <property type="entry name" value="Peptidase_M24_C"/>
</dbReference>
<dbReference type="InterPro" id="IPR029149">
    <property type="entry name" value="Creatin/AminoP/Spt16_N"/>
</dbReference>
<keyword evidence="9" id="KW-1185">Reference proteome</keyword>
<evidence type="ECO:0000259" key="6">
    <source>
        <dbReference type="Pfam" id="PF01321"/>
    </source>
</evidence>
<dbReference type="InterPro" id="IPR000994">
    <property type="entry name" value="Pept_M24"/>
</dbReference>
<dbReference type="EC" id="3.4.11.-" evidence="8"/>
<dbReference type="Pfam" id="PF00557">
    <property type="entry name" value="Peptidase_M24"/>
    <property type="match status" value="1"/>
</dbReference>
<accession>A0ABU9BBW7</accession>
<dbReference type="Proteomes" id="UP001368500">
    <property type="component" value="Unassembled WGS sequence"/>
</dbReference>
<evidence type="ECO:0000313" key="8">
    <source>
        <dbReference type="EMBL" id="MEK8026128.1"/>
    </source>
</evidence>
<name>A0ABU9BBW7_9BURK</name>
<dbReference type="GO" id="GO:0004177">
    <property type="term" value="F:aminopeptidase activity"/>
    <property type="evidence" value="ECO:0007669"/>
    <property type="project" value="UniProtKB-KW"/>
</dbReference>
<dbReference type="Gene3D" id="3.40.350.10">
    <property type="entry name" value="Creatinase/prolidase N-terminal domain"/>
    <property type="match status" value="2"/>
</dbReference>